<reference evidence="3" key="1">
    <citation type="submission" date="2018-02" db="EMBL/GenBank/DDBJ databases">
        <authorList>
            <person name="Hornung B."/>
        </authorList>
    </citation>
    <scope>NUCLEOTIDE SEQUENCE [LARGE SCALE GENOMIC DNA]</scope>
</reference>
<feature type="region of interest" description="Disordered" evidence="1">
    <location>
        <begin position="103"/>
        <end position="136"/>
    </location>
</feature>
<keyword evidence="3" id="KW-1185">Reference proteome</keyword>
<proteinExistence type="predicted"/>
<protein>
    <submittedName>
        <fullName evidence="2">Uncharacterized protein</fullName>
    </submittedName>
</protein>
<feature type="compositionally biased region" description="Low complexity" evidence="1">
    <location>
        <begin position="210"/>
        <end position="230"/>
    </location>
</feature>
<gene>
    <name evidence="2" type="ORF">PROPJV5_0827</name>
</gene>
<sequence>MWFRIPCHGNDNSRPAPALQPVWNGTSRSPLRRPSPPTQTPRTSPHGAPEDTLIRSARRTALGPPRGKPGGLSPAVPASGPCATSVHPLPQVPARLTGARPVGAHPRGRTCRSSAHPAPARPVTAHGRPSSRTGLPGTGDAVLCCSGCRMAALREWRNGRRAGFRCQCPFRAWRFNSSLAHSTRPLANHWLARGFLSRRASMGPLHEAARAPARHAAPTARRASSPRGRR</sequence>
<accession>A0A375HZ98</accession>
<evidence type="ECO:0000313" key="3">
    <source>
        <dbReference type="Proteomes" id="UP000265962"/>
    </source>
</evidence>
<dbReference type="EMBL" id="OMOH01000003">
    <property type="protein sequence ID" value="SPF67874.1"/>
    <property type="molecule type" value="Genomic_DNA"/>
</dbReference>
<dbReference type="Proteomes" id="UP000265962">
    <property type="component" value="Unassembled WGS sequence"/>
</dbReference>
<dbReference type="AlphaFoldDB" id="A0A375HZ98"/>
<name>A0A375HZ98_9ACTN</name>
<organism evidence="2 3">
    <name type="scientific">Propionibacterium ruminifibrarum</name>
    <dbReference type="NCBI Taxonomy" id="1962131"/>
    <lineage>
        <taxon>Bacteria</taxon>
        <taxon>Bacillati</taxon>
        <taxon>Actinomycetota</taxon>
        <taxon>Actinomycetes</taxon>
        <taxon>Propionibacteriales</taxon>
        <taxon>Propionibacteriaceae</taxon>
        <taxon>Propionibacterium</taxon>
    </lineage>
</organism>
<feature type="region of interest" description="Disordered" evidence="1">
    <location>
        <begin position="1"/>
        <end position="91"/>
    </location>
</feature>
<evidence type="ECO:0000313" key="2">
    <source>
        <dbReference type="EMBL" id="SPF67874.1"/>
    </source>
</evidence>
<evidence type="ECO:0000256" key="1">
    <source>
        <dbReference type="SAM" id="MobiDB-lite"/>
    </source>
</evidence>
<feature type="region of interest" description="Disordered" evidence="1">
    <location>
        <begin position="206"/>
        <end position="230"/>
    </location>
</feature>